<accession>A0AAD9TUN2</accession>
<proteinExistence type="predicted"/>
<dbReference type="EMBL" id="JANJYI010000007">
    <property type="protein sequence ID" value="KAK2642246.1"/>
    <property type="molecule type" value="Genomic_DNA"/>
</dbReference>
<evidence type="ECO:0000313" key="2">
    <source>
        <dbReference type="Proteomes" id="UP001280121"/>
    </source>
</evidence>
<keyword evidence="2" id="KW-1185">Reference proteome</keyword>
<dbReference type="AlphaFoldDB" id="A0AAD9TUN2"/>
<gene>
    <name evidence="1" type="ORF">Ddye_024009</name>
</gene>
<evidence type="ECO:0000313" key="1">
    <source>
        <dbReference type="EMBL" id="KAK2642246.1"/>
    </source>
</evidence>
<reference evidence="1" key="1">
    <citation type="journal article" date="2023" name="Plant J.">
        <title>Genome sequences and population genomics provide insights into the demographic history, inbreeding, and mutation load of two 'living fossil' tree species of Dipteronia.</title>
        <authorList>
            <person name="Feng Y."/>
            <person name="Comes H.P."/>
            <person name="Chen J."/>
            <person name="Zhu S."/>
            <person name="Lu R."/>
            <person name="Zhang X."/>
            <person name="Li P."/>
            <person name="Qiu J."/>
            <person name="Olsen K.M."/>
            <person name="Qiu Y."/>
        </authorList>
    </citation>
    <scope>NUCLEOTIDE SEQUENCE</scope>
    <source>
        <strain evidence="1">KIB01</strain>
    </source>
</reference>
<sequence>MESTVQFRPNCTYDLWLSRPQIITHQSTCNHEFSESLGANPPELGHVVEDIVTGFEAIVIAIGEGTKGQTLSSEFQLSQQDHHFHFVATSAMANCNATTISFILTSFELVLHESAGSFSLVVESLELAGSDAVLAMAWKGKDVHEWHKHIAYGVRTRHEKIKQESLTFMALHVAIYALLKMAIDVAVLVSHERHNNSSPVKTILTHKLNAVAEYIESQLSIRNPELIQWFRDVELPHCLATQGLFTYLGRMNRIFLTNKGIKDFDELVKNFLSYLECGSLFIYPEFSSISVYQLFMQLDYLTFMLHFLPWAIMREKGPNNMLFKRREIILSNVFGVCYDVFSGFAYFCRSTQQPLDSNLLSFLLWR</sequence>
<dbReference type="Proteomes" id="UP001280121">
    <property type="component" value="Unassembled WGS sequence"/>
</dbReference>
<protein>
    <submittedName>
        <fullName evidence="1">Uncharacterized protein</fullName>
    </submittedName>
</protein>
<comment type="caution">
    <text evidence="1">The sequence shown here is derived from an EMBL/GenBank/DDBJ whole genome shotgun (WGS) entry which is preliminary data.</text>
</comment>
<organism evidence="1 2">
    <name type="scientific">Dipteronia dyeriana</name>
    <dbReference type="NCBI Taxonomy" id="168575"/>
    <lineage>
        <taxon>Eukaryota</taxon>
        <taxon>Viridiplantae</taxon>
        <taxon>Streptophyta</taxon>
        <taxon>Embryophyta</taxon>
        <taxon>Tracheophyta</taxon>
        <taxon>Spermatophyta</taxon>
        <taxon>Magnoliopsida</taxon>
        <taxon>eudicotyledons</taxon>
        <taxon>Gunneridae</taxon>
        <taxon>Pentapetalae</taxon>
        <taxon>rosids</taxon>
        <taxon>malvids</taxon>
        <taxon>Sapindales</taxon>
        <taxon>Sapindaceae</taxon>
        <taxon>Hippocastanoideae</taxon>
        <taxon>Acereae</taxon>
        <taxon>Dipteronia</taxon>
    </lineage>
</organism>
<name>A0AAD9TUN2_9ROSI</name>